<evidence type="ECO:0000256" key="1">
    <source>
        <dbReference type="SAM" id="MobiDB-lite"/>
    </source>
</evidence>
<dbReference type="InterPro" id="IPR025295">
    <property type="entry name" value="eCIS_core_dom"/>
</dbReference>
<organism evidence="3 4">
    <name type="scientific">Metapseudomonas furukawaii</name>
    <name type="common">Pseudomonas furukawaii</name>
    <dbReference type="NCBI Taxonomy" id="1149133"/>
    <lineage>
        <taxon>Bacteria</taxon>
        <taxon>Pseudomonadati</taxon>
        <taxon>Pseudomonadota</taxon>
        <taxon>Gammaproteobacteria</taxon>
        <taxon>Pseudomonadales</taxon>
        <taxon>Pseudomonadaceae</taxon>
        <taxon>Metapseudomonas</taxon>
    </lineage>
</organism>
<evidence type="ECO:0000313" key="3">
    <source>
        <dbReference type="EMBL" id="BAU75950.1"/>
    </source>
</evidence>
<feature type="domain" description="eCIS core" evidence="2">
    <location>
        <begin position="2"/>
        <end position="57"/>
    </location>
</feature>
<reference evidence="4" key="1">
    <citation type="submission" date="2015-05" db="EMBL/GenBank/DDBJ databases">
        <title>Draft genome sequencing of a biphenyl-degrading bacterium, Pseudomonas balearica KF707 (=NBRC110670).</title>
        <authorList>
            <person name="Kimura N."/>
            <person name="Hirose J."/>
            <person name="Watanabe T."/>
            <person name="Suenaga H."/>
            <person name="Fujihara H."/>
            <person name="Noguchi M."/>
            <person name="Hashimoto M."/>
            <person name="Shimodaira J."/>
            <person name="Tsuchikane K."/>
            <person name="Hosoyama A."/>
            <person name="Yamazoe A."/>
            <person name="Fujita N."/>
            <person name="Furukawa K."/>
        </authorList>
    </citation>
    <scope>NUCLEOTIDE SEQUENCE [LARGE SCALE GENOMIC DNA]</scope>
    <source>
        <strain evidence="4">DSM 10086 / NBRC 110670 / KF707</strain>
    </source>
</reference>
<name>A0AAD1C364_METFU</name>
<dbReference type="KEGG" id="pfuw:KF707C_42620"/>
<evidence type="ECO:0000313" key="4">
    <source>
        <dbReference type="Proteomes" id="UP000218554"/>
    </source>
</evidence>
<proteinExistence type="predicted"/>
<dbReference type="Pfam" id="PF13699">
    <property type="entry name" value="eCIS_core"/>
    <property type="match status" value="1"/>
</dbReference>
<keyword evidence="4" id="KW-1185">Reference proteome</keyword>
<feature type="compositionally biased region" description="Low complexity" evidence="1">
    <location>
        <begin position="76"/>
        <end position="88"/>
    </location>
</feature>
<dbReference type="Proteomes" id="UP000218554">
    <property type="component" value="Chromosome"/>
</dbReference>
<feature type="region of interest" description="Disordered" evidence="1">
    <location>
        <begin position="54"/>
        <end position="118"/>
    </location>
</feature>
<protein>
    <recommendedName>
        <fullName evidence="2">eCIS core domain-containing protein</fullName>
    </recommendedName>
</protein>
<dbReference type="AlphaFoldDB" id="A0AAD1C364"/>
<evidence type="ECO:0000259" key="2">
    <source>
        <dbReference type="Pfam" id="PF13699"/>
    </source>
</evidence>
<dbReference type="EMBL" id="AP014862">
    <property type="protein sequence ID" value="BAU75950.1"/>
    <property type="molecule type" value="Genomic_DNA"/>
</dbReference>
<gene>
    <name evidence="3" type="ORF">KF707C_42620</name>
</gene>
<reference evidence="3 4" key="2">
    <citation type="journal article" date="2017" name="Int. J. Syst. Evol. Microbiol.">
        <title>Pseudomonas furukawaii sp. nov., a polychlorinated biphenyl-degrading bacterium isolated from biphenyl-contaminated soil in Japan.</title>
        <authorList>
            <person name="Kimura N."/>
            <person name="Watanabe T."/>
            <person name="Suenaga H."/>
            <person name="Fujihara H."/>
            <person name="Futagami T."/>
            <person name="Goto M."/>
            <person name="Hanada S."/>
            <person name="Hirose J."/>
        </authorList>
    </citation>
    <scope>NUCLEOTIDE SEQUENCE [LARGE SCALE GENOMIC DNA]</scope>
    <source>
        <strain evidence="4">DSM 10086 / NBRC 110670 / KF707</strain>
    </source>
</reference>
<accession>A0AAD1C364</accession>
<sequence length="249" mass="26307">MQVHLDAAAGRSARDLGAQAYTVGQHMVFAPGRFAPGTAEGRHLLAHELTHVVQQSGRSDGYLRRQIDDSDGGTPGSADSGSPGSFDGDSADVEIPAAPPRRDAGADTAETAAPMGSGTTAEITLETGNTGAGALNNLVHQQVCVDRPSRSKRCYSFAATGAQLPQFASTWLGWSSWVTGAILQGEVYDPAPVPGASIVSTHTPTVAQADNWVNYMDGSRLGLQDGYSVARHNCRLFSQWEFRDAPSHW</sequence>